<name>A0ABM1APP9_MICOH</name>
<evidence type="ECO:0000313" key="4">
    <source>
        <dbReference type="Proteomes" id="UP000694915"/>
    </source>
</evidence>
<evidence type="ECO:0000256" key="1">
    <source>
        <dbReference type="ARBA" id="ARBA00010283"/>
    </source>
</evidence>
<gene>
    <name evidence="5" type="primary">LOC102000172</name>
</gene>
<keyword evidence="2" id="KW-0175">Coiled coil</keyword>
<protein>
    <submittedName>
        <fullName evidence="5">Synaptonemal complex protein 3-like</fullName>
    </submittedName>
</protein>
<dbReference type="Pfam" id="PF04803">
    <property type="entry name" value="Cor1"/>
    <property type="match status" value="1"/>
</dbReference>
<reference evidence="5" key="1">
    <citation type="submission" date="2025-08" db="UniProtKB">
        <authorList>
            <consortium name="RefSeq"/>
        </authorList>
    </citation>
    <scope>IDENTIFICATION</scope>
</reference>
<dbReference type="GeneID" id="102000172"/>
<accession>A0ABM1APP9</accession>
<dbReference type="RefSeq" id="XP_013205952.1">
    <property type="nucleotide sequence ID" value="XM_013350498.1"/>
</dbReference>
<evidence type="ECO:0000256" key="2">
    <source>
        <dbReference type="SAM" id="Coils"/>
    </source>
</evidence>
<evidence type="ECO:0000313" key="5">
    <source>
        <dbReference type="RefSeq" id="XP_013205952.1"/>
    </source>
</evidence>
<dbReference type="Proteomes" id="UP000694915">
    <property type="component" value="Chromosome X"/>
</dbReference>
<comment type="similarity">
    <text evidence="1">Belongs to the XLR/SYCP3 family.</text>
</comment>
<proteinExistence type="inferred from homology"/>
<organism evidence="4 5">
    <name type="scientific">Microtus ochrogaster</name>
    <name type="common">Prairie vole</name>
    <dbReference type="NCBI Taxonomy" id="79684"/>
    <lineage>
        <taxon>Eukaryota</taxon>
        <taxon>Metazoa</taxon>
        <taxon>Chordata</taxon>
        <taxon>Craniata</taxon>
        <taxon>Vertebrata</taxon>
        <taxon>Euteleostomi</taxon>
        <taxon>Mammalia</taxon>
        <taxon>Eutheria</taxon>
        <taxon>Euarchontoglires</taxon>
        <taxon>Glires</taxon>
        <taxon>Rodentia</taxon>
        <taxon>Myomorpha</taxon>
        <taxon>Muroidea</taxon>
        <taxon>Cricetidae</taxon>
        <taxon>Arvicolinae</taxon>
        <taxon>Microtus</taxon>
    </lineage>
</organism>
<evidence type="ECO:0000259" key="3">
    <source>
        <dbReference type="Pfam" id="PF04803"/>
    </source>
</evidence>
<dbReference type="PANTHER" id="PTHR19368:SF22">
    <property type="entry name" value="RIKEN CDNA 1700013H16 GENE"/>
    <property type="match status" value="1"/>
</dbReference>
<dbReference type="InterPro" id="IPR006888">
    <property type="entry name" value="XLR/SYCP3/FAM9_dom"/>
</dbReference>
<feature type="coiled-coil region" evidence="2">
    <location>
        <begin position="66"/>
        <end position="115"/>
    </location>
</feature>
<feature type="domain" description="XLR/SYCP3/FAM9" evidence="3">
    <location>
        <begin position="1"/>
        <end position="108"/>
    </location>
</feature>
<dbReference type="PANTHER" id="PTHR19368">
    <property type="entry name" value="XLR/SCP3/FAM9"/>
    <property type="match status" value="1"/>
</dbReference>
<dbReference type="InterPro" id="IPR051443">
    <property type="entry name" value="XLR/SYCP3"/>
</dbReference>
<keyword evidence="4" id="KW-1185">Reference proteome</keyword>
<sequence>MKQVWNSREDAVAKLNEESAQAFTNLFQQWDLDFQKVQETYVKLMNDFQQEEKAFQQCRLVQSKRLKTIKQIHEQFIKNLEDVEKKNDCLLVDIHNELKEEMNKLRKKIMKESHQQEMVTLEQAFQSMMHPKGHGSGASEQS</sequence>